<evidence type="ECO:0000256" key="4">
    <source>
        <dbReference type="SAM" id="MobiDB-lite"/>
    </source>
</evidence>
<evidence type="ECO:0000256" key="2">
    <source>
        <dbReference type="ARBA" id="ARBA00023125"/>
    </source>
</evidence>
<evidence type="ECO:0000259" key="5">
    <source>
        <dbReference type="PROSITE" id="PS01124"/>
    </source>
</evidence>
<dbReference type="CDD" id="cd03136">
    <property type="entry name" value="GATase1_AraC_ArgR_like"/>
    <property type="match status" value="1"/>
</dbReference>
<evidence type="ECO:0000313" key="7">
    <source>
        <dbReference type="Proteomes" id="UP001433071"/>
    </source>
</evidence>
<keyword evidence="3" id="KW-0804">Transcription</keyword>
<keyword evidence="7" id="KW-1185">Reference proteome</keyword>
<keyword evidence="2" id="KW-0238">DNA-binding</keyword>
<dbReference type="InterPro" id="IPR052158">
    <property type="entry name" value="INH-QAR"/>
</dbReference>
<dbReference type="Pfam" id="PF12833">
    <property type="entry name" value="HTH_18"/>
    <property type="match status" value="1"/>
</dbReference>
<dbReference type="InterPro" id="IPR009057">
    <property type="entry name" value="Homeodomain-like_sf"/>
</dbReference>
<evidence type="ECO:0000256" key="3">
    <source>
        <dbReference type="ARBA" id="ARBA00023163"/>
    </source>
</evidence>
<sequence>MARRFAFLLVRDFTLSPLSLFIDTLRLAGDEGDRSRRIEFDWEIVGERGLPIRASCGVELLPTKAMGNPEEFDNVVVVGGLLDTNRSLSSEKEAFLLRAAEKGVPLTALCTGSFVLARYGLLDGYSAAVSWFHIKDFRNQFPDVNAHADSLFSVDRGRSTCAGGTGAADLAGHFVSQFIGRKAAEKAAKILVLDRIRSSRDVQPVGDLFPAASSRAVKRALLLMESNLQETLSVAEIASRLNLSRRQLERLFGAELGIGPMAAYLALRVHQAKSLLEGSDLAIGDIAYRCGFPNAGHFSRVFRQQTGITPTHLRHPGRMSGGAPSPTAP</sequence>
<evidence type="ECO:0000313" key="6">
    <source>
        <dbReference type="EMBL" id="MER9406241.1"/>
    </source>
</evidence>
<gene>
    <name evidence="6" type="ORF">NKI36_19620</name>
</gene>
<protein>
    <submittedName>
        <fullName evidence="6">GlxA family transcriptional regulator</fullName>
    </submittedName>
</protein>
<dbReference type="PRINTS" id="PR00032">
    <property type="entry name" value="HTHARAC"/>
</dbReference>
<dbReference type="Gene3D" id="3.40.50.880">
    <property type="match status" value="1"/>
</dbReference>
<dbReference type="PROSITE" id="PS01124">
    <property type="entry name" value="HTH_ARAC_FAMILY_2"/>
    <property type="match status" value="1"/>
</dbReference>
<reference evidence="6 7" key="1">
    <citation type="journal article" date="2024" name="Proc. Natl. Acad. Sci. U.S.A.">
        <title>The evolutionary genomics of adaptation to stress in wild rhizobium bacteria.</title>
        <authorList>
            <person name="Kehlet-Delgado H."/>
            <person name="Montoya A.P."/>
            <person name="Jensen K.T."/>
            <person name="Wendlandt C.E."/>
            <person name="Dexheimer C."/>
            <person name="Roberts M."/>
            <person name="Torres Martinez L."/>
            <person name="Friesen M.L."/>
            <person name="Griffitts J.S."/>
            <person name="Porter S.S."/>
        </authorList>
    </citation>
    <scope>NUCLEOTIDE SEQUENCE [LARGE SCALE GENOMIC DNA]</scope>
    <source>
        <strain evidence="6 7">M0641</strain>
    </source>
</reference>
<dbReference type="SUPFAM" id="SSF52317">
    <property type="entry name" value="Class I glutamine amidotransferase-like"/>
    <property type="match status" value="1"/>
</dbReference>
<dbReference type="InterPro" id="IPR018060">
    <property type="entry name" value="HTH_AraC"/>
</dbReference>
<dbReference type="InterPro" id="IPR002818">
    <property type="entry name" value="DJ-1/PfpI"/>
</dbReference>
<dbReference type="SMART" id="SM00342">
    <property type="entry name" value="HTH_ARAC"/>
    <property type="match status" value="1"/>
</dbReference>
<dbReference type="Proteomes" id="UP001433071">
    <property type="component" value="Unassembled WGS sequence"/>
</dbReference>
<dbReference type="EMBL" id="JAMYQB010000016">
    <property type="protein sequence ID" value="MER9406241.1"/>
    <property type="molecule type" value="Genomic_DNA"/>
</dbReference>
<feature type="domain" description="HTH araC/xylS-type" evidence="5">
    <location>
        <begin position="218"/>
        <end position="316"/>
    </location>
</feature>
<proteinExistence type="predicted"/>
<dbReference type="PANTHER" id="PTHR43130">
    <property type="entry name" value="ARAC-FAMILY TRANSCRIPTIONAL REGULATOR"/>
    <property type="match status" value="1"/>
</dbReference>
<comment type="caution">
    <text evidence="6">The sequence shown here is derived from an EMBL/GenBank/DDBJ whole genome shotgun (WGS) entry which is preliminary data.</text>
</comment>
<dbReference type="InterPro" id="IPR020449">
    <property type="entry name" value="Tscrpt_reg_AraC-type_HTH"/>
</dbReference>
<name>A0ABV1Z310_9HYPH</name>
<dbReference type="PANTHER" id="PTHR43130:SF3">
    <property type="entry name" value="HTH-TYPE TRANSCRIPTIONAL REGULATOR RV1931C"/>
    <property type="match status" value="1"/>
</dbReference>
<dbReference type="InterPro" id="IPR018062">
    <property type="entry name" value="HTH_AraC-typ_CS"/>
</dbReference>
<dbReference type="SUPFAM" id="SSF46689">
    <property type="entry name" value="Homeodomain-like"/>
    <property type="match status" value="2"/>
</dbReference>
<evidence type="ECO:0000256" key="1">
    <source>
        <dbReference type="ARBA" id="ARBA00023015"/>
    </source>
</evidence>
<dbReference type="Pfam" id="PF01965">
    <property type="entry name" value="DJ-1_PfpI"/>
    <property type="match status" value="1"/>
</dbReference>
<dbReference type="PROSITE" id="PS00041">
    <property type="entry name" value="HTH_ARAC_FAMILY_1"/>
    <property type="match status" value="1"/>
</dbReference>
<accession>A0ABV1Z310</accession>
<dbReference type="InterPro" id="IPR029062">
    <property type="entry name" value="Class_I_gatase-like"/>
</dbReference>
<dbReference type="Gene3D" id="1.10.10.60">
    <property type="entry name" value="Homeodomain-like"/>
    <property type="match status" value="1"/>
</dbReference>
<feature type="region of interest" description="Disordered" evidence="4">
    <location>
        <begin position="309"/>
        <end position="329"/>
    </location>
</feature>
<organism evidence="6 7">
    <name type="scientific">Mesorhizobium caraganae</name>
    <dbReference type="NCBI Taxonomy" id="483206"/>
    <lineage>
        <taxon>Bacteria</taxon>
        <taxon>Pseudomonadati</taxon>
        <taxon>Pseudomonadota</taxon>
        <taxon>Alphaproteobacteria</taxon>
        <taxon>Hyphomicrobiales</taxon>
        <taxon>Phyllobacteriaceae</taxon>
        <taxon>Mesorhizobium</taxon>
    </lineage>
</organism>
<dbReference type="RefSeq" id="WP_352559622.1">
    <property type="nucleotide sequence ID" value="NZ_JAMYQB010000016.1"/>
</dbReference>
<keyword evidence="1" id="KW-0805">Transcription regulation</keyword>